<evidence type="ECO:0000256" key="1">
    <source>
        <dbReference type="SAM" id="MobiDB-lite"/>
    </source>
</evidence>
<dbReference type="AlphaFoldDB" id="A0A0C2WMX1"/>
<organism evidence="2 3">
    <name type="scientific">Amanita muscaria (strain Koide BX008)</name>
    <dbReference type="NCBI Taxonomy" id="946122"/>
    <lineage>
        <taxon>Eukaryota</taxon>
        <taxon>Fungi</taxon>
        <taxon>Dikarya</taxon>
        <taxon>Basidiomycota</taxon>
        <taxon>Agaricomycotina</taxon>
        <taxon>Agaricomycetes</taxon>
        <taxon>Agaricomycetidae</taxon>
        <taxon>Agaricales</taxon>
        <taxon>Pluteineae</taxon>
        <taxon>Amanitaceae</taxon>
        <taxon>Amanita</taxon>
    </lineage>
</organism>
<dbReference type="HOGENOM" id="CLU_2222554_0_0_1"/>
<dbReference type="Proteomes" id="UP000054549">
    <property type="component" value="Unassembled WGS sequence"/>
</dbReference>
<accession>A0A0C2WMX1</accession>
<protein>
    <submittedName>
        <fullName evidence="2">Uncharacterized protein</fullName>
    </submittedName>
</protein>
<evidence type="ECO:0000313" key="2">
    <source>
        <dbReference type="EMBL" id="KIL57573.1"/>
    </source>
</evidence>
<dbReference type="EMBL" id="KN818365">
    <property type="protein sequence ID" value="KIL57573.1"/>
    <property type="molecule type" value="Genomic_DNA"/>
</dbReference>
<gene>
    <name evidence="2" type="ORF">M378DRAFT_16182</name>
</gene>
<keyword evidence="3" id="KW-1185">Reference proteome</keyword>
<sequence>MSLCPPNSNRQKAARKLNVRDIRTARVADDDEAAEKMKTDWQTKKTRPASTAERERLIYRLSDRAPDPSDPLNLLLHSTPQNVQEDTQDSSSSQMLSGTLIQTTAL</sequence>
<proteinExistence type="predicted"/>
<feature type="compositionally biased region" description="Polar residues" evidence="1">
    <location>
        <begin position="76"/>
        <end position="106"/>
    </location>
</feature>
<evidence type="ECO:0000313" key="3">
    <source>
        <dbReference type="Proteomes" id="UP000054549"/>
    </source>
</evidence>
<feature type="compositionally biased region" description="Basic and acidic residues" evidence="1">
    <location>
        <begin position="30"/>
        <end position="43"/>
    </location>
</feature>
<feature type="region of interest" description="Disordered" evidence="1">
    <location>
        <begin position="30"/>
        <end position="106"/>
    </location>
</feature>
<reference evidence="2 3" key="1">
    <citation type="submission" date="2014-04" db="EMBL/GenBank/DDBJ databases">
        <title>Evolutionary Origins and Diversification of the Mycorrhizal Mutualists.</title>
        <authorList>
            <consortium name="DOE Joint Genome Institute"/>
            <consortium name="Mycorrhizal Genomics Consortium"/>
            <person name="Kohler A."/>
            <person name="Kuo A."/>
            <person name="Nagy L.G."/>
            <person name="Floudas D."/>
            <person name="Copeland A."/>
            <person name="Barry K.W."/>
            <person name="Cichocki N."/>
            <person name="Veneault-Fourrey C."/>
            <person name="LaButti K."/>
            <person name="Lindquist E.A."/>
            <person name="Lipzen A."/>
            <person name="Lundell T."/>
            <person name="Morin E."/>
            <person name="Murat C."/>
            <person name="Riley R."/>
            <person name="Ohm R."/>
            <person name="Sun H."/>
            <person name="Tunlid A."/>
            <person name="Henrissat B."/>
            <person name="Grigoriev I.V."/>
            <person name="Hibbett D.S."/>
            <person name="Martin F."/>
        </authorList>
    </citation>
    <scope>NUCLEOTIDE SEQUENCE [LARGE SCALE GENOMIC DNA]</scope>
    <source>
        <strain evidence="2 3">Koide BX008</strain>
    </source>
</reference>
<feature type="compositionally biased region" description="Basic and acidic residues" evidence="1">
    <location>
        <begin position="52"/>
        <end position="67"/>
    </location>
</feature>
<dbReference type="InParanoid" id="A0A0C2WMX1"/>
<name>A0A0C2WMX1_AMAMK</name>